<dbReference type="SMART" id="SM00825">
    <property type="entry name" value="PKS_KS"/>
    <property type="match status" value="1"/>
</dbReference>
<dbReference type="GO" id="GO:0004315">
    <property type="term" value="F:3-oxoacyl-[acyl-carrier-protein] synthase activity"/>
    <property type="evidence" value="ECO:0007669"/>
    <property type="project" value="UniProtKB-UniRule"/>
</dbReference>
<dbReference type="InterPro" id="IPR020841">
    <property type="entry name" value="PKS_Beta-ketoAc_synthase_dom"/>
</dbReference>
<dbReference type="UniPathway" id="UPA00094"/>
<keyword evidence="8" id="KW-0443">Lipid metabolism</keyword>
<keyword evidence="7" id="KW-0276">Fatty acid metabolism</keyword>
<evidence type="ECO:0000256" key="8">
    <source>
        <dbReference type="ARBA" id="ARBA00023098"/>
    </source>
</evidence>
<evidence type="ECO:0000256" key="3">
    <source>
        <dbReference type="ARBA" id="ARBA00012356"/>
    </source>
</evidence>
<evidence type="ECO:0000256" key="6">
    <source>
        <dbReference type="ARBA" id="ARBA00022679"/>
    </source>
</evidence>
<evidence type="ECO:0000313" key="15">
    <source>
        <dbReference type="EMBL" id="RKX70376.1"/>
    </source>
</evidence>
<comment type="pathway">
    <text evidence="1 11">Lipid metabolism; fatty acid biosynthesis.</text>
</comment>
<evidence type="ECO:0000256" key="7">
    <source>
        <dbReference type="ARBA" id="ARBA00022832"/>
    </source>
</evidence>
<keyword evidence="9 11" id="KW-0275">Fatty acid biosynthesis</keyword>
<evidence type="ECO:0000256" key="9">
    <source>
        <dbReference type="ARBA" id="ARBA00023160"/>
    </source>
</evidence>
<feature type="domain" description="Ketosynthase family 3 (KS3)" evidence="14">
    <location>
        <begin position="1"/>
        <end position="409"/>
    </location>
</feature>
<dbReference type="CDD" id="cd00834">
    <property type="entry name" value="KAS_I_II"/>
    <property type="match status" value="1"/>
</dbReference>
<sequence>MRRVVVTGVGAITSLGFDARTTWQKLLEGKSGIKRIENFDVSDLSVQIAAEITNFNPEKRIPFKLIKRIDRCTQFALWATMEAVEDAKIDFDGIDRKRVGVIIGSGIGGLITLEREHEKFLSQGPRRVSPLLIPMMIADMPSGQVSIYYRLGGPNYCTVSACASGAHAIGDALEMIRKGAADIMITGGTEAPLTRFAIAGFAQMRALSTRNDEPEKASRPFDKERDGFVMGEGCGILILEELEHARRRKARIYCELAGYGATGDGYHMTAPDPEGDGGYRGMVMALDDAGVDSGSIDYINAHGTSTPLNDKIETLAIKKLLGERAKKVPISSTKSMIGHLLGAAGGVEAVATVLSIYEGRIHPTINLENPDPECDLDYCPEGARQLNIRAAISNSLGFGGHNATLLFRKLEG</sequence>
<dbReference type="GO" id="GO:0006633">
    <property type="term" value="P:fatty acid biosynthetic process"/>
    <property type="evidence" value="ECO:0007669"/>
    <property type="project" value="UniProtKB-UniRule"/>
</dbReference>
<dbReference type="AlphaFoldDB" id="A0A660SJU8"/>
<evidence type="ECO:0000256" key="12">
    <source>
        <dbReference type="PIRSR" id="PIRSR000447-1"/>
    </source>
</evidence>
<dbReference type="InterPro" id="IPR014031">
    <property type="entry name" value="Ketoacyl_synth_C"/>
</dbReference>
<comment type="caution">
    <text evidence="15">The sequence shown here is derived from an EMBL/GenBank/DDBJ whole genome shotgun (WGS) entry which is preliminary data.</text>
</comment>
<dbReference type="GO" id="GO:0005829">
    <property type="term" value="C:cytosol"/>
    <property type="evidence" value="ECO:0007669"/>
    <property type="project" value="TreeGrafter"/>
</dbReference>
<comment type="catalytic activity">
    <reaction evidence="11">
        <text>(9Z)-hexadecenoyl-[ACP] + malonyl-[ACP] + H(+) = 3-oxo-(11Z)-octadecenoyl-[ACP] + holo-[ACP] + CO2</text>
        <dbReference type="Rhea" id="RHEA:55040"/>
        <dbReference type="Rhea" id="RHEA-COMP:9623"/>
        <dbReference type="Rhea" id="RHEA-COMP:9685"/>
        <dbReference type="Rhea" id="RHEA-COMP:10800"/>
        <dbReference type="Rhea" id="RHEA-COMP:14074"/>
        <dbReference type="ChEBI" id="CHEBI:15378"/>
        <dbReference type="ChEBI" id="CHEBI:16526"/>
        <dbReference type="ChEBI" id="CHEBI:64479"/>
        <dbReference type="ChEBI" id="CHEBI:78449"/>
        <dbReference type="ChEBI" id="CHEBI:83989"/>
        <dbReference type="ChEBI" id="CHEBI:138538"/>
        <dbReference type="EC" id="2.3.1.179"/>
    </reaction>
</comment>
<dbReference type="NCBIfam" id="NF005589">
    <property type="entry name" value="PRK07314.1"/>
    <property type="match status" value="1"/>
</dbReference>
<evidence type="ECO:0000256" key="2">
    <source>
        <dbReference type="ARBA" id="ARBA00008467"/>
    </source>
</evidence>
<dbReference type="EC" id="2.3.1.179" evidence="3 11"/>
<reference evidence="15 16" key="1">
    <citation type="submission" date="2018-06" db="EMBL/GenBank/DDBJ databases">
        <title>Extensive metabolic versatility and redundancy in microbially diverse, dynamic hydrothermal sediments.</title>
        <authorList>
            <person name="Dombrowski N."/>
            <person name="Teske A."/>
            <person name="Baker B.J."/>
        </authorList>
    </citation>
    <scope>NUCLEOTIDE SEQUENCE [LARGE SCALE GENOMIC DNA]</scope>
    <source>
        <strain evidence="15">B36_G15</strain>
    </source>
</reference>
<evidence type="ECO:0000256" key="4">
    <source>
        <dbReference type="ARBA" id="ARBA00014657"/>
    </source>
</evidence>
<comment type="catalytic activity">
    <reaction evidence="11">
        <text>a fatty acyl-[ACP] + malonyl-[ACP] + H(+) = a 3-oxoacyl-[ACP] + holo-[ACP] + CO2</text>
        <dbReference type="Rhea" id="RHEA:22836"/>
        <dbReference type="Rhea" id="RHEA-COMP:9623"/>
        <dbReference type="Rhea" id="RHEA-COMP:9685"/>
        <dbReference type="Rhea" id="RHEA-COMP:9916"/>
        <dbReference type="Rhea" id="RHEA-COMP:14125"/>
        <dbReference type="ChEBI" id="CHEBI:15378"/>
        <dbReference type="ChEBI" id="CHEBI:16526"/>
        <dbReference type="ChEBI" id="CHEBI:64479"/>
        <dbReference type="ChEBI" id="CHEBI:78449"/>
        <dbReference type="ChEBI" id="CHEBI:78776"/>
        <dbReference type="ChEBI" id="CHEBI:138651"/>
    </reaction>
</comment>
<dbReference type="NCBIfam" id="NF004970">
    <property type="entry name" value="PRK06333.1"/>
    <property type="match status" value="1"/>
</dbReference>
<protein>
    <recommendedName>
        <fullName evidence="4 11">3-oxoacyl-[acyl-carrier-protein] synthase 2</fullName>
        <ecNumber evidence="3 11">2.3.1.179</ecNumber>
    </recommendedName>
</protein>
<dbReference type="InterPro" id="IPR016039">
    <property type="entry name" value="Thiolase-like"/>
</dbReference>
<dbReference type="InterPro" id="IPR017568">
    <property type="entry name" value="3-oxoacyl-ACP_synth-2"/>
</dbReference>
<dbReference type="SUPFAM" id="SSF53901">
    <property type="entry name" value="Thiolase-like"/>
    <property type="match status" value="2"/>
</dbReference>
<dbReference type="EMBL" id="QNBE01000041">
    <property type="protein sequence ID" value="RKX70376.1"/>
    <property type="molecule type" value="Genomic_DNA"/>
</dbReference>
<evidence type="ECO:0000256" key="1">
    <source>
        <dbReference type="ARBA" id="ARBA00005194"/>
    </source>
</evidence>
<proteinExistence type="inferred from homology"/>
<keyword evidence="10 11" id="KW-0012">Acyltransferase</keyword>
<dbReference type="InterPro" id="IPR014030">
    <property type="entry name" value="Ketoacyl_synth_N"/>
</dbReference>
<feature type="active site" description="For beta-ketoacyl synthase activity" evidence="12">
    <location>
        <position position="162"/>
    </location>
</feature>
<dbReference type="Gene3D" id="3.40.47.10">
    <property type="match status" value="1"/>
</dbReference>
<name>A0A660SJU8_UNCW3</name>
<dbReference type="PIRSF" id="PIRSF000447">
    <property type="entry name" value="KAS_II"/>
    <property type="match status" value="1"/>
</dbReference>
<evidence type="ECO:0000256" key="5">
    <source>
        <dbReference type="ARBA" id="ARBA00022516"/>
    </source>
</evidence>
<dbReference type="Proteomes" id="UP000268469">
    <property type="component" value="Unassembled WGS sequence"/>
</dbReference>
<dbReference type="InterPro" id="IPR000794">
    <property type="entry name" value="Beta-ketoacyl_synthase"/>
</dbReference>
<evidence type="ECO:0000256" key="10">
    <source>
        <dbReference type="ARBA" id="ARBA00023315"/>
    </source>
</evidence>
<dbReference type="InterPro" id="IPR018201">
    <property type="entry name" value="Ketoacyl_synth_AS"/>
</dbReference>
<comment type="function">
    <text evidence="11">Involved in the type II fatty acid elongation cycle. Catalyzes the elongation of a wide range of acyl-ACP by the addition of two carbons from malonyl-ACP to an acyl acceptor. Can efficiently catalyze the conversion of palmitoleoyl-ACP (cis-hexadec-9-enoyl-ACP) to cis-vaccenoyl-ACP (cis-octadec-11-enoyl-ACP), an essential step in the thermal regulation of fatty acid composition.</text>
</comment>
<evidence type="ECO:0000256" key="13">
    <source>
        <dbReference type="RuleBase" id="RU003694"/>
    </source>
</evidence>
<comment type="similarity">
    <text evidence="2 11 13">Belongs to the thiolase-like superfamily. Beta-ketoacyl-ACP synthases family.</text>
</comment>
<dbReference type="PROSITE" id="PS52004">
    <property type="entry name" value="KS3_2"/>
    <property type="match status" value="1"/>
</dbReference>
<gene>
    <name evidence="15" type="primary">fabF</name>
    <name evidence="15" type="ORF">DRP53_05180</name>
</gene>
<dbReference type="PROSITE" id="PS00606">
    <property type="entry name" value="KS3_1"/>
    <property type="match status" value="1"/>
</dbReference>
<dbReference type="PANTHER" id="PTHR11712:SF336">
    <property type="entry name" value="3-OXOACYL-[ACYL-CARRIER-PROTEIN] SYNTHASE, MITOCHONDRIAL"/>
    <property type="match status" value="1"/>
</dbReference>
<dbReference type="FunFam" id="3.40.47.10:FF:000009">
    <property type="entry name" value="3-oxoacyl-[acyl-carrier-protein] synthase 2"/>
    <property type="match status" value="1"/>
</dbReference>
<dbReference type="PANTHER" id="PTHR11712">
    <property type="entry name" value="POLYKETIDE SYNTHASE-RELATED"/>
    <property type="match status" value="1"/>
</dbReference>
<evidence type="ECO:0000313" key="16">
    <source>
        <dbReference type="Proteomes" id="UP000268469"/>
    </source>
</evidence>
<organism evidence="15 16">
    <name type="scientific">candidate division WOR-3 bacterium</name>
    <dbReference type="NCBI Taxonomy" id="2052148"/>
    <lineage>
        <taxon>Bacteria</taxon>
        <taxon>Bacteria division WOR-3</taxon>
    </lineage>
</organism>
<keyword evidence="6 11" id="KW-0808">Transferase</keyword>
<evidence type="ECO:0000256" key="11">
    <source>
        <dbReference type="PIRNR" id="PIRNR000447"/>
    </source>
</evidence>
<keyword evidence="5 11" id="KW-0444">Lipid biosynthesis</keyword>
<dbReference type="Pfam" id="PF02801">
    <property type="entry name" value="Ketoacyl-synt_C"/>
    <property type="match status" value="1"/>
</dbReference>
<accession>A0A660SJU8</accession>
<dbReference type="Pfam" id="PF00109">
    <property type="entry name" value="ketoacyl-synt"/>
    <property type="match status" value="1"/>
</dbReference>
<evidence type="ECO:0000259" key="14">
    <source>
        <dbReference type="PROSITE" id="PS52004"/>
    </source>
</evidence>
<dbReference type="NCBIfam" id="TIGR03150">
    <property type="entry name" value="fabF"/>
    <property type="match status" value="1"/>
</dbReference>